<reference evidence="1" key="1">
    <citation type="submission" date="2023-10" db="EMBL/GenBank/DDBJ databases">
        <authorList>
            <person name="Domelevo Entfellner J.-B."/>
        </authorList>
    </citation>
    <scope>NUCLEOTIDE SEQUENCE</scope>
</reference>
<protein>
    <submittedName>
        <fullName evidence="1">Uncharacterized protein</fullName>
    </submittedName>
</protein>
<accession>A0AA86VYV2</accession>
<sequence length="246" mass="26873">MTLLTLSASVPGMKPTCDSQDNCHATKGQSALVGSSLVFHHLCGYKLILFICQLKSYHFSPLGILHPITVFYELSFGETEMKQVEVRRSLHSRLGLPYGRPLPRNSNALDFSKLKRNDMVSLRKGSTLLRDVHIGIPSSGVAGGNVSLIFKVPMNTSIIFTKIFEILITGQRLTLLSYLKTGSCEGKEENSASSKYVLCGRGCDGGDRFVGSVSEANDVPMCCRDGSGGWMCHLQPHKTKAFLDSP</sequence>
<gene>
    <name evidence="1" type="ORF">AYBTSS11_LOCUS16933</name>
</gene>
<keyword evidence="2" id="KW-1185">Reference proteome</keyword>
<dbReference type="EMBL" id="OY731402">
    <property type="protein sequence ID" value="CAJ1956944.1"/>
    <property type="molecule type" value="Genomic_DNA"/>
</dbReference>
<evidence type="ECO:0000313" key="2">
    <source>
        <dbReference type="Proteomes" id="UP001189624"/>
    </source>
</evidence>
<dbReference type="PANTHER" id="PTHR48153:SF2">
    <property type="entry name" value="UFM1-SPECIFIC PROTEASE 2"/>
    <property type="match status" value="1"/>
</dbReference>
<dbReference type="GO" id="GO:0071567">
    <property type="term" value="F:deUFMylase activity"/>
    <property type="evidence" value="ECO:0007669"/>
    <property type="project" value="TreeGrafter"/>
</dbReference>
<name>A0AA86VYV2_9FABA</name>
<evidence type="ECO:0000313" key="1">
    <source>
        <dbReference type="EMBL" id="CAJ1956944.1"/>
    </source>
</evidence>
<organism evidence="1 2">
    <name type="scientific">Sphenostylis stenocarpa</name>
    <dbReference type="NCBI Taxonomy" id="92480"/>
    <lineage>
        <taxon>Eukaryota</taxon>
        <taxon>Viridiplantae</taxon>
        <taxon>Streptophyta</taxon>
        <taxon>Embryophyta</taxon>
        <taxon>Tracheophyta</taxon>
        <taxon>Spermatophyta</taxon>
        <taxon>Magnoliopsida</taxon>
        <taxon>eudicotyledons</taxon>
        <taxon>Gunneridae</taxon>
        <taxon>Pentapetalae</taxon>
        <taxon>rosids</taxon>
        <taxon>fabids</taxon>
        <taxon>Fabales</taxon>
        <taxon>Fabaceae</taxon>
        <taxon>Papilionoideae</taxon>
        <taxon>50 kb inversion clade</taxon>
        <taxon>NPAAA clade</taxon>
        <taxon>indigoferoid/millettioid clade</taxon>
        <taxon>Phaseoleae</taxon>
        <taxon>Sphenostylis</taxon>
    </lineage>
</organism>
<proteinExistence type="predicted"/>
<dbReference type="AlphaFoldDB" id="A0AA86VYV2"/>
<dbReference type="Proteomes" id="UP001189624">
    <property type="component" value="Chromosome 5"/>
</dbReference>
<dbReference type="Gramene" id="rna-AYBTSS11_LOCUS16933">
    <property type="protein sequence ID" value="CAJ1956944.1"/>
    <property type="gene ID" value="gene-AYBTSS11_LOCUS16933"/>
</dbReference>
<dbReference type="PANTHER" id="PTHR48153">
    <property type="entry name" value="UFM1-SPECIFIC PROTEASE 2"/>
    <property type="match status" value="1"/>
</dbReference>